<reference evidence="6 7" key="1">
    <citation type="submission" date="2016-10" db="EMBL/GenBank/DDBJ databases">
        <authorList>
            <person name="de Groot N.N."/>
        </authorList>
    </citation>
    <scope>NUCLEOTIDE SEQUENCE [LARGE SCALE GENOMIC DNA]</scope>
    <source>
        <strain evidence="6 7">CGMCC 1.10457</strain>
    </source>
</reference>
<dbReference type="AlphaFoldDB" id="A0A1I6L0M8"/>
<dbReference type="InterPro" id="IPR059100">
    <property type="entry name" value="TSP3_bac"/>
</dbReference>
<feature type="region of interest" description="Disordered" evidence="5">
    <location>
        <begin position="1"/>
        <end position="35"/>
    </location>
</feature>
<evidence type="ECO:0000256" key="5">
    <source>
        <dbReference type="SAM" id="MobiDB-lite"/>
    </source>
</evidence>
<evidence type="ECO:0000313" key="7">
    <source>
        <dbReference type="Proteomes" id="UP000199062"/>
    </source>
</evidence>
<protein>
    <submittedName>
        <fullName evidence="6">Uncharacterized protein</fullName>
    </submittedName>
</protein>
<feature type="compositionally biased region" description="Acidic residues" evidence="5">
    <location>
        <begin position="90"/>
        <end position="103"/>
    </location>
</feature>
<keyword evidence="7" id="KW-1185">Reference proteome</keyword>
<dbReference type="PANTHER" id="PTHR37467:SF1">
    <property type="entry name" value="EXPORTED CALCIUM-BINDING GLYCOPROTEIN"/>
    <property type="match status" value="1"/>
</dbReference>
<evidence type="ECO:0000256" key="2">
    <source>
        <dbReference type="ARBA" id="ARBA00022525"/>
    </source>
</evidence>
<accession>A0A1I6L0M8</accession>
<dbReference type="EMBL" id="FOZK01000002">
    <property type="protein sequence ID" value="SFR97017.1"/>
    <property type="molecule type" value="Genomic_DNA"/>
</dbReference>
<keyword evidence="3" id="KW-0732">Signal</keyword>
<sequence>MQFAKRGGTWEIVDSTSDPSRVDSDGDGLTDREEVNGWEIHIIDDHEDAKEFVEAVGDDSADHTDFVKTPTVTSDPTQRHSDNDGLSDAMEQELGTDPDEPNTDGDNLGDGQEQSVNADPTMFDVNPPKLNVISKNIYQPSAVDGDAENLGNDYVGKTFYGVRFSTQDYFGLSSARLTHNGKVTWERTPEDREGHSYAASYTTNQIQTGIDSLTGAATRVVLEDAHGNTRSKVVYERQTAYVHMAEQAGWEKDSVRMAIALGMVTGFGAGAGQMAGAVKAMTDDFEAYAKSVAQIVVVLKQRGVGGTLEAMADGMERQMKLANPYDFNDQRALYEHFRTNYYLGMIAFEATLTLAGTAAVSAGKNSARVAQLADKASDTRIAAAAPFAYNGYRTATAPTRWMKGAIAGGLSKGAGLTIRGANRVIDSSTIGKALKKEVLYRQLDVDTSDLSKVEQDALNNYLDETGRDGVWLANE</sequence>
<comment type="subcellular location">
    <subcellularLocation>
        <location evidence="1">Secreted</location>
    </subcellularLocation>
</comment>
<dbReference type="Pfam" id="PF18884">
    <property type="entry name" value="TSP3_bac"/>
    <property type="match status" value="2"/>
</dbReference>
<name>A0A1I6L0M8_9EURY</name>
<evidence type="ECO:0000313" key="6">
    <source>
        <dbReference type="EMBL" id="SFR97017.1"/>
    </source>
</evidence>
<evidence type="ECO:0000256" key="3">
    <source>
        <dbReference type="ARBA" id="ARBA00022729"/>
    </source>
</evidence>
<dbReference type="Proteomes" id="UP000199062">
    <property type="component" value="Unassembled WGS sequence"/>
</dbReference>
<dbReference type="InterPro" id="IPR053180">
    <property type="entry name" value="Ca-binding_acidic-repeat"/>
</dbReference>
<keyword evidence="2" id="KW-0964">Secreted</keyword>
<keyword evidence="4" id="KW-0106">Calcium</keyword>
<proteinExistence type="predicted"/>
<feature type="compositionally biased region" description="Basic and acidic residues" evidence="5">
    <location>
        <begin position="20"/>
        <end position="35"/>
    </location>
</feature>
<gene>
    <name evidence="6" type="ORF">SAMN05216559_1760</name>
</gene>
<organism evidence="6 7">
    <name type="scientific">Halomicrobium zhouii</name>
    <dbReference type="NCBI Taxonomy" id="767519"/>
    <lineage>
        <taxon>Archaea</taxon>
        <taxon>Methanobacteriati</taxon>
        <taxon>Methanobacteriota</taxon>
        <taxon>Stenosarchaea group</taxon>
        <taxon>Halobacteria</taxon>
        <taxon>Halobacteriales</taxon>
        <taxon>Haloarculaceae</taxon>
        <taxon>Halomicrobium</taxon>
    </lineage>
</organism>
<dbReference type="STRING" id="767519.SAMN05216559_1760"/>
<dbReference type="RefSeq" id="WP_143117670.1">
    <property type="nucleotide sequence ID" value="NZ_FOZK01000002.1"/>
</dbReference>
<evidence type="ECO:0000256" key="1">
    <source>
        <dbReference type="ARBA" id="ARBA00004613"/>
    </source>
</evidence>
<feature type="region of interest" description="Disordered" evidence="5">
    <location>
        <begin position="55"/>
        <end position="121"/>
    </location>
</feature>
<evidence type="ECO:0000256" key="4">
    <source>
        <dbReference type="ARBA" id="ARBA00022837"/>
    </source>
</evidence>
<dbReference type="PANTHER" id="PTHR37467">
    <property type="entry name" value="EXPORTED CALCIUM-BINDING GLYCOPROTEIN-RELATED"/>
    <property type="match status" value="1"/>
</dbReference>